<protein>
    <submittedName>
        <fullName evidence="1">Uncharacterized protein</fullName>
    </submittedName>
</protein>
<dbReference type="AlphaFoldDB" id="A0A645JMY5"/>
<accession>A0A645JMY5</accession>
<sequence>MMRIVLDMYDNRQMSTKDNEEYKLLFQSFLLQMQYGTYEVPETTV</sequence>
<name>A0A645JMY5_9ZZZZ</name>
<evidence type="ECO:0000313" key="1">
    <source>
        <dbReference type="EMBL" id="MPN61684.1"/>
    </source>
</evidence>
<gene>
    <name evidence="1" type="ORF">SDC9_209426</name>
</gene>
<dbReference type="EMBL" id="VSSQ01138633">
    <property type="protein sequence ID" value="MPN61684.1"/>
    <property type="molecule type" value="Genomic_DNA"/>
</dbReference>
<reference evidence="1" key="1">
    <citation type="submission" date="2019-08" db="EMBL/GenBank/DDBJ databases">
        <authorList>
            <person name="Kucharzyk K."/>
            <person name="Murdoch R.W."/>
            <person name="Higgins S."/>
            <person name="Loffler F."/>
        </authorList>
    </citation>
    <scope>NUCLEOTIDE SEQUENCE</scope>
</reference>
<proteinExistence type="predicted"/>
<comment type="caution">
    <text evidence="1">The sequence shown here is derived from an EMBL/GenBank/DDBJ whole genome shotgun (WGS) entry which is preliminary data.</text>
</comment>
<organism evidence="1">
    <name type="scientific">bioreactor metagenome</name>
    <dbReference type="NCBI Taxonomy" id="1076179"/>
    <lineage>
        <taxon>unclassified sequences</taxon>
        <taxon>metagenomes</taxon>
        <taxon>ecological metagenomes</taxon>
    </lineage>
</organism>